<dbReference type="AlphaFoldDB" id="X1RUV2"/>
<accession>X1RUV2</accession>
<organism evidence="1">
    <name type="scientific">marine sediment metagenome</name>
    <dbReference type="NCBI Taxonomy" id="412755"/>
    <lineage>
        <taxon>unclassified sequences</taxon>
        <taxon>metagenomes</taxon>
        <taxon>ecological metagenomes</taxon>
    </lineage>
</organism>
<reference evidence="1" key="1">
    <citation type="journal article" date="2014" name="Front. Microbiol.">
        <title>High frequency of phylogenetically diverse reductive dehalogenase-homologous genes in deep subseafloor sedimentary metagenomes.</title>
        <authorList>
            <person name="Kawai M."/>
            <person name="Futagami T."/>
            <person name="Toyoda A."/>
            <person name="Takaki Y."/>
            <person name="Nishi S."/>
            <person name="Hori S."/>
            <person name="Arai W."/>
            <person name="Tsubouchi T."/>
            <person name="Morono Y."/>
            <person name="Uchiyama I."/>
            <person name="Ito T."/>
            <person name="Fujiyama A."/>
            <person name="Inagaki F."/>
            <person name="Takami H."/>
        </authorList>
    </citation>
    <scope>NUCLEOTIDE SEQUENCE</scope>
    <source>
        <strain evidence="1">Expedition CK06-06</strain>
    </source>
</reference>
<evidence type="ECO:0000313" key="1">
    <source>
        <dbReference type="EMBL" id="GAI70736.1"/>
    </source>
</evidence>
<dbReference type="EMBL" id="BARW01003769">
    <property type="protein sequence ID" value="GAI70736.1"/>
    <property type="molecule type" value="Genomic_DNA"/>
</dbReference>
<protein>
    <submittedName>
        <fullName evidence="1">Uncharacterized protein</fullName>
    </submittedName>
</protein>
<gene>
    <name evidence="1" type="ORF">S12H4_09340</name>
</gene>
<comment type="caution">
    <text evidence="1">The sequence shown here is derived from an EMBL/GenBank/DDBJ whole genome shotgun (WGS) entry which is preliminary data.</text>
</comment>
<proteinExistence type="predicted"/>
<name>X1RUV2_9ZZZZ</name>
<sequence>MDGLMQAEAILRGTGLEIVRQGIGIAVPVGQKLTIMRGDIVRMNVSFDYRGIALTGLTLRCSIGQRVMVIGFDEIAFGQASVDVAESIDFVGYTVFADIDTSPIESGANYDIEAKIEEYVGDTLVSRDDVIDVIGAPEFTGFSIDSYDVV</sequence>